<evidence type="ECO:0000313" key="3">
    <source>
        <dbReference type="Proteomes" id="UP001230005"/>
    </source>
</evidence>
<dbReference type="InterPro" id="IPR050789">
    <property type="entry name" value="Diverse_Enzym_Activities"/>
</dbReference>
<dbReference type="PANTHER" id="PTHR43283:SF7">
    <property type="entry name" value="BETA-LACTAMASE-RELATED DOMAIN-CONTAINING PROTEIN"/>
    <property type="match status" value="1"/>
</dbReference>
<dbReference type="Gene3D" id="3.40.710.10">
    <property type="entry name" value="DD-peptidase/beta-lactamase superfamily"/>
    <property type="match status" value="1"/>
</dbReference>
<accession>A0ABT9ZV49</accession>
<proteinExistence type="predicted"/>
<dbReference type="SUPFAM" id="SSF56601">
    <property type="entry name" value="beta-lactamase/transpeptidase-like"/>
    <property type="match status" value="1"/>
</dbReference>
<evidence type="ECO:0000313" key="2">
    <source>
        <dbReference type="EMBL" id="MDQ0255121.1"/>
    </source>
</evidence>
<sequence>MIIVTFFILLFTFIVVSLNVNHSASHEVNTTWEWHESPEEAGWSSEQLQVARDYYDSLNSTAAMVIYDGKVLLSWGNVSHNTNAHSVRKSFLSSLYGIEEEQGNINLNKTLAELNIDDEPPLNEREKQATIENLLTSQSGVFHQAGEESWTMRRNRPTRGSHEPGTHFYYNNWDFNVLGTIYNAETEADLFEKFNVEIAEKIGMEDFTLYQTEYSDELRRSIHPSYLFRVSARDMARFGLLFLQNGKWGNEQIIPNSWVERSTSPQAEVPGNSVYDYGYMWWVATKGPLSELGLFSAIGRYGQSIDIVPEKDIVFVHRVDSNRRTLGLFQRSVNQNQRLHLLQLILDAKLDLPEAELNSL</sequence>
<reference evidence="2 3" key="1">
    <citation type="submission" date="2023-07" db="EMBL/GenBank/DDBJ databases">
        <title>Genomic Encyclopedia of Type Strains, Phase IV (KMG-IV): sequencing the most valuable type-strain genomes for metagenomic binning, comparative biology and taxonomic classification.</title>
        <authorList>
            <person name="Goeker M."/>
        </authorList>
    </citation>
    <scope>NUCLEOTIDE SEQUENCE [LARGE SCALE GENOMIC DNA]</scope>
    <source>
        <strain evidence="2 3">DSM 9768</strain>
    </source>
</reference>
<name>A0ABT9ZV49_9BACI</name>
<dbReference type="Proteomes" id="UP001230005">
    <property type="component" value="Unassembled WGS sequence"/>
</dbReference>
<dbReference type="RefSeq" id="WP_307326031.1">
    <property type="nucleotide sequence ID" value="NZ_JAUSUG010000009.1"/>
</dbReference>
<organism evidence="2 3">
    <name type="scientific">Evansella vedderi</name>
    <dbReference type="NCBI Taxonomy" id="38282"/>
    <lineage>
        <taxon>Bacteria</taxon>
        <taxon>Bacillati</taxon>
        <taxon>Bacillota</taxon>
        <taxon>Bacilli</taxon>
        <taxon>Bacillales</taxon>
        <taxon>Bacillaceae</taxon>
        <taxon>Evansella</taxon>
    </lineage>
</organism>
<dbReference type="EMBL" id="JAUSUG010000009">
    <property type="protein sequence ID" value="MDQ0255121.1"/>
    <property type="molecule type" value="Genomic_DNA"/>
</dbReference>
<dbReference type="InterPro" id="IPR012338">
    <property type="entry name" value="Beta-lactam/transpept-like"/>
</dbReference>
<comment type="caution">
    <text evidence="2">The sequence shown here is derived from an EMBL/GenBank/DDBJ whole genome shotgun (WGS) entry which is preliminary data.</text>
</comment>
<dbReference type="InterPro" id="IPR001466">
    <property type="entry name" value="Beta-lactam-related"/>
</dbReference>
<feature type="domain" description="Beta-lactamase-related" evidence="1">
    <location>
        <begin position="59"/>
        <end position="316"/>
    </location>
</feature>
<dbReference type="PANTHER" id="PTHR43283">
    <property type="entry name" value="BETA-LACTAMASE-RELATED"/>
    <property type="match status" value="1"/>
</dbReference>
<protein>
    <submittedName>
        <fullName evidence="2">CubicO group peptidase (Beta-lactamase class C family)</fullName>
    </submittedName>
</protein>
<dbReference type="Pfam" id="PF00144">
    <property type="entry name" value="Beta-lactamase"/>
    <property type="match status" value="1"/>
</dbReference>
<keyword evidence="3" id="KW-1185">Reference proteome</keyword>
<evidence type="ECO:0000259" key="1">
    <source>
        <dbReference type="Pfam" id="PF00144"/>
    </source>
</evidence>
<gene>
    <name evidence="2" type="ORF">J2S74_002503</name>
</gene>